<protein>
    <submittedName>
        <fullName evidence="1">Uncharacterized protein</fullName>
    </submittedName>
</protein>
<organism evidence="1 2">
    <name type="scientific">Hepatospora eriocheir</name>
    <dbReference type="NCBI Taxonomy" id="1081669"/>
    <lineage>
        <taxon>Eukaryota</taxon>
        <taxon>Fungi</taxon>
        <taxon>Fungi incertae sedis</taxon>
        <taxon>Microsporidia</taxon>
        <taxon>Hepatosporidae</taxon>
        <taxon>Hepatospora</taxon>
    </lineage>
</organism>
<proteinExistence type="predicted"/>
<accession>A0A1X0QGU1</accession>
<name>A0A1X0QGU1_9MICR</name>
<dbReference type="Proteomes" id="UP000192501">
    <property type="component" value="Unassembled WGS sequence"/>
</dbReference>
<comment type="caution">
    <text evidence="1">The sequence shown here is derived from an EMBL/GenBank/DDBJ whole genome shotgun (WGS) entry which is preliminary data.</text>
</comment>
<reference evidence="1 2" key="1">
    <citation type="journal article" date="2017" name="Environ. Microbiol.">
        <title>Decay of the glycolytic pathway and adaptation to intranuclear parasitism within Enterocytozoonidae microsporidia.</title>
        <authorList>
            <person name="Wiredu Boakye D."/>
            <person name="Jaroenlak P."/>
            <person name="Prachumwat A."/>
            <person name="Williams T.A."/>
            <person name="Bateman K.S."/>
            <person name="Itsathitphaisarn O."/>
            <person name="Sritunyalucksana K."/>
            <person name="Paszkiewicz K.H."/>
            <person name="Moore K.A."/>
            <person name="Stentiford G.D."/>
            <person name="Williams B.A."/>
        </authorList>
    </citation>
    <scope>NUCLEOTIDE SEQUENCE [LARGE SCALE GENOMIC DNA]</scope>
    <source>
        <strain evidence="2">canceri</strain>
    </source>
</reference>
<evidence type="ECO:0000313" key="1">
    <source>
        <dbReference type="EMBL" id="ORD98987.1"/>
    </source>
</evidence>
<evidence type="ECO:0000313" key="2">
    <source>
        <dbReference type="Proteomes" id="UP000192501"/>
    </source>
</evidence>
<sequence>MNFKKIIKNFKENEYESLSELNELIDKNNAYKIAGVINRIIRSIEFNYNEEFTTRLTNINERLKGFLNKKYYFLLIDPKKIKFKSLKKNKPQGLLSSFSNLVIESLINKPKSEIRYKISEATDPKFSSKIIESSSAFIDLLGSYIFRTSSTKFYFAIALLLDESNIQQFMNLLVKMNFMDDDSLNEHAFNFINNIDCVFQYLQKYNPDVFNKMLDHIYSEKRYFKEIFICNLHNLDVNEILKYIRPYNFDVIGSLLENRPFIVVPLIEAFNENKLKVGRKFFITKIIEYDKYFVDFVDKINLESYEVNDLKEKSELFKNKKLN</sequence>
<dbReference type="EMBL" id="LTAI01000347">
    <property type="protein sequence ID" value="ORD98987.1"/>
    <property type="molecule type" value="Genomic_DNA"/>
</dbReference>
<dbReference type="VEuPathDB" id="MicrosporidiaDB:HERIO_2462"/>
<dbReference type="VEuPathDB" id="MicrosporidiaDB:A0H76_1599"/>
<dbReference type="AlphaFoldDB" id="A0A1X0QGU1"/>
<gene>
    <name evidence="1" type="ORF">A0H76_1599</name>
</gene>